<dbReference type="SMART" id="SM01381">
    <property type="entry name" value="7TM_GPCR_Srsx"/>
    <property type="match status" value="1"/>
</dbReference>
<dbReference type="Pfam" id="PF10320">
    <property type="entry name" value="7TM_GPCR_Srsx"/>
    <property type="match status" value="1"/>
</dbReference>
<keyword evidence="3 5" id="KW-1133">Transmembrane helix</keyword>
<evidence type="ECO:0000256" key="1">
    <source>
        <dbReference type="ARBA" id="ARBA00004370"/>
    </source>
</evidence>
<evidence type="ECO:0000256" key="2">
    <source>
        <dbReference type="ARBA" id="ARBA00022692"/>
    </source>
</evidence>
<evidence type="ECO:0000256" key="4">
    <source>
        <dbReference type="ARBA" id="ARBA00023136"/>
    </source>
</evidence>
<dbReference type="InterPro" id="IPR000276">
    <property type="entry name" value="GPCR_Rhodpsn"/>
</dbReference>
<keyword evidence="7" id="KW-1185">Reference proteome</keyword>
<dbReference type="EMBL" id="KE124868">
    <property type="protein sequence ID" value="EPB76333.1"/>
    <property type="molecule type" value="Genomic_DNA"/>
</dbReference>
<feature type="transmembrane region" description="Helical" evidence="5">
    <location>
        <begin position="84"/>
        <end position="105"/>
    </location>
</feature>
<keyword evidence="2 5" id="KW-0812">Transmembrane</keyword>
<name>A0A0D6LYS3_9BILA</name>
<evidence type="ECO:0000256" key="3">
    <source>
        <dbReference type="ARBA" id="ARBA00022989"/>
    </source>
</evidence>
<proteinExistence type="predicted"/>
<dbReference type="GO" id="GO:0016020">
    <property type="term" value="C:membrane"/>
    <property type="evidence" value="ECO:0007669"/>
    <property type="project" value="UniProtKB-SubCell"/>
</dbReference>
<dbReference type="PANTHER" id="PTHR23360:SF5">
    <property type="entry name" value="G-PROTEIN COUPLED RECEPTORS FAMILY 1 PROFILE DOMAIN-CONTAINING PROTEIN"/>
    <property type="match status" value="1"/>
</dbReference>
<dbReference type="InterPro" id="IPR047130">
    <property type="entry name" value="7TM_GPCR_Srsx_nematod"/>
</dbReference>
<gene>
    <name evidence="6" type="ORF">ANCCEY_04590</name>
</gene>
<organism evidence="6 7">
    <name type="scientific">Ancylostoma ceylanicum</name>
    <dbReference type="NCBI Taxonomy" id="53326"/>
    <lineage>
        <taxon>Eukaryota</taxon>
        <taxon>Metazoa</taxon>
        <taxon>Ecdysozoa</taxon>
        <taxon>Nematoda</taxon>
        <taxon>Chromadorea</taxon>
        <taxon>Rhabditida</taxon>
        <taxon>Rhabditina</taxon>
        <taxon>Rhabditomorpha</taxon>
        <taxon>Strongyloidea</taxon>
        <taxon>Ancylostomatidae</taxon>
        <taxon>Ancylostomatinae</taxon>
        <taxon>Ancylostoma</taxon>
    </lineage>
</organism>
<dbReference type="Proteomes" id="UP000054495">
    <property type="component" value="Unassembled WGS sequence"/>
</dbReference>
<evidence type="ECO:0000313" key="6">
    <source>
        <dbReference type="EMBL" id="EPB76333.1"/>
    </source>
</evidence>
<feature type="transmembrane region" description="Helical" evidence="5">
    <location>
        <begin position="53"/>
        <end position="72"/>
    </location>
</feature>
<evidence type="ECO:0008006" key="8">
    <source>
        <dbReference type="Google" id="ProtNLM"/>
    </source>
</evidence>
<dbReference type="PANTHER" id="PTHR23360">
    <property type="entry name" value="G-PROTEIN COUPLED RECEPTORS FAMILY 1 PROFILE DOMAIN-CONTAINING PROTEIN-RELATED"/>
    <property type="match status" value="1"/>
</dbReference>
<dbReference type="GO" id="GO:0004930">
    <property type="term" value="F:G protein-coupled receptor activity"/>
    <property type="evidence" value="ECO:0007669"/>
    <property type="project" value="InterPro"/>
</dbReference>
<sequence length="187" mass="20694">MQVVPMIGAGFGSPLILNLGIDRLIAIMLPSRLVQCSVPQAYGEVAFQLLNNIGFGINAASVMVYLFAFYLLRRSDANSKLRAVFKSISITVAIVIVGWFTTFLINSLSFLIIDSDYVRMVISIYTGITVNIGMAANVFVHYAINTEYRDVIKQILGFRFHRARVIGVSTMHGLDPSRKKSSFPTAH</sequence>
<accession>A0A0D6LYS3</accession>
<keyword evidence="4 5" id="KW-0472">Membrane</keyword>
<reference evidence="6 7" key="1">
    <citation type="submission" date="2013-05" db="EMBL/GenBank/DDBJ databases">
        <title>Draft genome of the parasitic nematode Anyclostoma ceylanicum.</title>
        <authorList>
            <person name="Mitreva M."/>
        </authorList>
    </citation>
    <scope>NUCLEOTIDE SEQUENCE [LARGE SCALE GENOMIC DNA]</scope>
</reference>
<dbReference type="Gene3D" id="1.20.1070.10">
    <property type="entry name" value="Rhodopsin 7-helix transmembrane proteins"/>
    <property type="match status" value="1"/>
</dbReference>
<evidence type="ECO:0000256" key="5">
    <source>
        <dbReference type="SAM" id="Phobius"/>
    </source>
</evidence>
<dbReference type="SUPFAM" id="SSF81321">
    <property type="entry name" value="Family A G protein-coupled receptor-like"/>
    <property type="match status" value="1"/>
</dbReference>
<feature type="transmembrane region" description="Helical" evidence="5">
    <location>
        <begin position="117"/>
        <end position="144"/>
    </location>
</feature>
<dbReference type="InterPro" id="IPR019424">
    <property type="entry name" value="7TM_GPCR_Srsx"/>
</dbReference>
<comment type="subcellular location">
    <subcellularLocation>
        <location evidence="1">Membrane</location>
    </subcellularLocation>
</comment>
<protein>
    <recommendedName>
        <fullName evidence="8">G-protein coupled receptors family 1 profile domain-containing protein</fullName>
    </recommendedName>
</protein>
<dbReference type="AlphaFoldDB" id="A0A0D6LYS3"/>
<evidence type="ECO:0000313" key="7">
    <source>
        <dbReference type="Proteomes" id="UP000054495"/>
    </source>
</evidence>